<keyword evidence="1" id="KW-0472">Membrane</keyword>
<dbReference type="eggNOG" id="ENOG5034BB6">
    <property type="taxonomic scope" value="Bacteria"/>
</dbReference>
<dbReference type="AlphaFoldDB" id="A0A0A7FY75"/>
<sequence length="160" mass="18250">MDQFYEQFLTTDYGKKQKNFEVLSSTLILLALMSTVLIGIIGAVVFIIGYFIVELIAKSIFLEYEYELTQNELVISKIMNKKKRKIITTINIENIVDVNKIQDGNSRNAKLIKACVDNSGLNEQIIFVTKNSEVIGFKVAMDKKLLSMCKRINPLNFSRV</sequence>
<accession>A0A0A7FY75</accession>
<keyword evidence="1" id="KW-1133">Transmembrane helix</keyword>
<dbReference type="Proteomes" id="UP000030635">
    <property type="component" value="Chromosome"/>
</dbReference>
<evidence type="ECO:0000313" key="3">
    <source>
        <dbReference type="Proteomes" id="UP000030635"/>
    </source>
</evidence>
<dbReference type="HOGENOM" id="CLU_1649138_0_0_9"/>
<dbReference type="OrthoDB" id="1933476at2"/>
<reference evidence="2 3" key="1">
    <citation type="journal article" date="2015" name="Infect. Genet. Evol.">
        <title>Genomic sequences of six botulinum neurotoxin-producing strains representing three clostridial species illustrate the mobility and diversity of botulinum neurotoxin genes.</title>
        <authorList>
            <person name="Smith T.J."/>
            <person name="Hill K.K."/>
            <person name="Xie G."/>
            <person name="Foley B.T."/>
            <person name="Williamson C.H."/>
            <person name="Foster J.T."/>
            <person name="Johnson S.L."/>
            <person name="Chertkov O."/>
            <person name="Teshima H."/>
            <person name="Gibbons H.S."/>
            <person name="Johnsky L.A."/>
            <person name="Karavis M.A."/>
            <person name="Smith L.A."/>
        </authorList>
    </citation>
    <scope>NUCLEOTIDE SEQUENCE [LARGE SCALE GENOMIC DNA]</scope>
    <source>
        <strain evidence="2">Sullivan</strain>
    </source>
</reference>
<evidence type="ECO:0000313" key="2">
    <source>
        <dbReference type="EMBL" id="AIY84553.1"/>
    </source>
</evidence>
<dbReference type="EMBL" id="CP006905">
    <property type="protein sequence ID" value="AIY84553.1"/>
    <property type="molecule type" value="Genomic_DNA"/>
</dbReference>
<keyword evidence="1" id="KW-0812">Transmembrane</keyword>
<gene>
    <name evidence="2" type="ORF">U729_707</name>
</gene>
<protein>
    <submittedName>
        <fullName evidence="2">Uncharacterized protein</fullName>
    </submittedName>
</protein>
<dbReference type="STRING" id="1561.NPD11_2299"/>
<name>A0A0A7FY75_9CLOT</name>
<proteinExistence type="predicted"/>
<feature type="transmembrane region" description="Helical" evidence="1">
    <location>
        <begin position="27"/>
        <end position="53"/>
    </location>
</feature>
<dbReference type="RefSeq" id="WP_039311677.1">
    <property type="nucleotide sequence ID" value="NZ_CP006905.1"/>
</dbReference>
<keyword evidence="3" id="KW-1185">Reference proteome</keyword>
<evidence type="ECO:0000256" key="1">
    <source>
        <dbReference type="SAM" id="Phobius"/>
    </source>
</evidence>
<dbReference type="KEGG" id="cbv:U729_707"/>
<organism evidence="2 3">
    <name type="scientific">Clostridium baratii str. Sullivan</name>
    <dbReference type="NCBI Taxonomy" id="1415775"/>
    <lineage>
        <taxon>Bacteria</taxon>
        <taxon>Bacillati</taxon>
        <taxon>Bacillota</taxon>
        <taxon>Clostridia</taxon>
        <taxon>Eubacteriales</taxon>
        <taxon>Clostridiaceae</taxon>
        <taxon>Clostridium</taxon>
    </lineage>
</organism>